<dbReference type="SUPFAM" id="SSF161098">
    <property type="entry name" value="MetI-like"/>
    <property type="match status" value="1"/>
</dbReference>
<reference evidence="9 10" key="1">
    <citation type="journal article" date="2019" name="Int. J. Syst. Evol. Microbiol.">
        <title>The Global Catalogue of Microorganisms (GCM) 10K type strain sequencing project: providing services to taxonomists for standard genome sequencing and annotation.</title>
        <authorList>
            <consortium name="The Broad Institute Genomics Platform"/>
            <consortium name="The Broad Institute Genome Sequencing Center for Infectious Disease"/>
            <person name="Wu L."/>
            <person name="Ma J."/>
        </authorList>
    </citation>
    <scope>NUCLEOTIDE SEQUENCE [LARGE SCALE GENOMIC DNA]</scope>
    <source>
        <strain evidence="9 10">CGMCC 1.12562</strain>
    </source>
</reference>
<feature type="transmembrane region" description="Helical" evidence="7">
    <location>
        <begin position="283"/>
        <end position="303"/>
    </location>
</feature>
<evidence type="ECO:0000256" key="7">
    <source>
        <dbReference type="RuleBase" id="RU363032"/>
    </source>
</evidence>
<feature type="domain" description="ABC transmembrane type-1" evidence="8">
    <location>
        <begin position="106"/>
        <end position="304"/>
    </location>
</feature>
<dbReference type="Pfam" id="PF19300">
    <property type="entry name" value="BPD_transp_1_N"/>
    <property type="match status" value="1"/>
</dbReference>
<protein>
    <submittedName>
        <fullName evidence="9">ABC transporter permease</fullName>
    </submittedName>
</protein>
<keyword evidence="10" id="KW-1185">Reference proteome</keyword>
<dbReference type="InterPro" id="IPR000515">
    <property type="entry name" value="MetI-like"/>
</dbReference>
<evidence type="ECO:0000256" key="2">
    <source>
        <dbReference type="ARBA" id="ARBA00022448"/>
    </source>
</evidence>
<organism evidence="9 10">
    <name type="scientific">Halobacterium litoreum</name>
    <dbReference type="NCBI Taxonomy" id="2039234"/>
    <lineage>
        <taxon>Archaea</taxon>
        <taxon>Methanobacteriati</taxon>
        <taxon>Methanobacteriota</taxon>
        <taxon>Stenosarchaea group</taxon>
        <taxon>Halobacteria</taxon>
        <taxon>Halobacteriales</taxon>
        <taxon>Halobacteriaceae</taxon>
        <taxon>Halobacterium</taxon>
    </lineage>
</organism>
<accession>A0ABD5NH23</accession>
<dbReference type="EMBL" id="JBHRWN010000002">
    <property type="protein sequence ID" value="MFC3478355.1"/>
    <property type="molecule type" value="Genomic_DNA"/>
</dbReference>
<evidence type="ECO:0000313" key="10">
    <source>
        <dbReference type="Proteomes" id="UP001595660"/>
    </source>
</evidence>
<dbReference type="PROSITE" id="PS50928">
    <property type="entry name" value="ABC_TM1"/>
    <property type="match status" value="1"/>
</dbReference>
<feature type="transmembrane region" description="Helical" evidence="7">
    <location>
        <begin position="238"/>
        <end position="261"/>
    </location>
</feature>
<dbReference type="PANTHER" id="PTHR43163">
    <property type="entry name" value="DIPEPTIDE TRANSPORT SYSTEM PERMEASE PROTEIN DPPB-RELATED"/>
    <property type="match status" value="1"/>
</dbReference>
<dbReference type="InterPro" id="IPR035906">
    <property type="entry name" value="MetI-like_sf"/>
</dbReference>
<evidence type="ECO:0000259" key="8">
    <source>
        <dbReference type="PROSITE" id="PS50928"/>
    </source>
</evidence>
<keyword evidence="6 7" id="KW-0472">Membrane</keyword>
<evidence type="ECO:0000256" key="4">
    <source>
        <dbReference type="ARBA" id="ARBA00022692"/>
    </source>
</evidence>
<comment type="similarity">
    <text evidence="7">Belongs to the binding-protein-dependent transport system permease family.</text>
</comment>
<proteinExistence type="inferred from homology"/>
<dbReference type="AlphaFoldDB" id="A0ABD5NH23"/>
<feature type="transmembrane region" description="Helical" evidence="7">
    <location>
        <begin position="184"/>
        <end position="204"/>
    </location>
</feature>
<evidence type="ECO:0000256" key="1">
    <source>
        <dbReference type="ARBA" id="ARBA00004651"/>
    </source>
</evidence>
<gene>
    <name evidence="9" type="ORF">ACFOKC_11560</name>
</gene>
<sequence>MSYLQYLARRVAFAVLSAYLVVTATFALITFTPNVDLGAKLASAARFQRASPEEIEQIRQRYLEARGLDASLLDQYVGWLVDVTTLEWGYSFAYRKPVWSVLETRVPTTLEYVIPGVILAVAFGVLFGLASAMLRNSRFDWVLRVGSYALLGIPAFVGLVWYTAVGGAKIQSIGGTLLVVSPHPQVLAAVTVAATLLAGQIRFARIASLEQAGKEFTKLLKAKGSSRLRVARHVLRNASIPIVSLSVTEILGVLVLNIYVIEEILEIEGLAGASLFAVRERDLPLIIGTTMILVFVGILGNLLQDVLYGYLDPRING</sequence>
<comment type="caution">
    <text evidence="9">The sequence shown here is derived from an EMBL/GenBank/DDBJ whole genome shotgun (WGS) entry which is preliminary data.</text>
</comment>
<dbReference type="GeneID" id="69118634"/>
<dbReference type="GO" id="GO:0005886">
    <property type="term" value="C:plasma membrane"/>
    <property type="evidence" value="ECO:0007669"/>
    <property type="project" value="UniProtKB-SubCell"/>
</dbReference>
<feature type="transmembrane region" description="Helical" evidence="7">
    <location>
        <begin position="141"/>
        <end position="164"/>
    </location>
</feature>
<keyword evidence="4 7" id="KW-0812">Transmembrane</keyword>
<evidence type="ECO:0000256" key="3">
    <source>
        <dbReference type="ARBA" id="ARBA00022475"/>
    </source>
</evidence>
<dbReference type="Proteomes" id="UP001595660">
    <property type="component" value="Unassembled WGS sequence"/>
</dbReference>
<keyword evidence="3" id="KW-1003">Cell membrane</keyword>
<dbReference type="InterPro" id="IPR045621">
    <property type="entry name" value="BPD_transp_1_N"/>
</dbReference>
<evidence type="ECO:0000256" key="6">
    <source>
        <dbReference type="ARBA" id="ARBA00023136"/>
    </source>
</evidence>
<feature type="transmembrane region" description="Helical" evidence="7">
    <location>
        <begin position="112"/>
        <end position="134"/>
    </location>
</feature>
<dbReference type="PANTHER" id="PTHR43163:SF6">
    <property type="entry name" value="DIPEPTIDE TRANSPORT SYSTEM PERMEASE PROTEIN DPPB-RELATED"/>
    <property type="match status" value="1"/>
</dbReference>
<feature type="transmembrane region" description="Helical" evidence="7">
    <location>
        <begin position="12"/>
        <end position="31"/>
    </location>
</feature>
<name>A0ABD5NH23_9EURY</name>
<evidence type="ECO:0000256" key="5">
    <source>
        <dbReference type="ARBA" id="ARBA00022989"/>
    </source>
</evidence>
<comment type="subcellular location">
    <subcellularLocation>
        <location evidence="1 7">Cell membrane</location>
        <topology evidence="1 7">Multi-pass membrane protein</topology>
    </subcellularLocation>
</comment>
<evidence type="ECO:0000313" key="9">
    <source>
        <dbReference type="EMBL" id="MFC3478355.1"/>
    </source>
</evidence>
<dbReference type="Gene3D" id="1.10.3720.10">
    <property type="entry name" value="MetI-like"/>
    <property type="match status" value="1"/>
</dbReference>
<dbReference type="RefSeq" id="WP_232570534.1">
    <property type="nucleotide sequence ID" value="NZ_CP089466.1"/>
</dbReference>
<dbReference type="Pfam" id="PF00528">
    <property type="entry name" value="BPD_transp_1"/>
    <property type="match status" value="1"/>
</dbReference>
<dbReference type="CDD" id="cd06261">
    <property type="entry name" value="TM_PBP2"/>
    <property type="match status" value="1"/>
</dbReference>
<keyword evidence="5 7" id="KW-1133">Transmembrane helix</keyword>
<keyword evidence="2 7" id="KW-0813">Transport</keyword>